<name>N2A427_9FIRM</name>
<accession>N2A427</accession>
<sequence length="109" mass="13361">MRLEDSYFFVWENGIPIDRYKFSVDVKVDVRQIDFDELIAITKSFINGRFKITYFGELDFLFYDDEEYKKYNSRKKVYDEIKHRIGLYDKKIINITCDEQKQKVIILYE</sequence>
<dbReference type="STRING" id="1235802.C823_04786"/>
<dbReference type="AlphaFoldDB" id="N2A427"/>
<protein>
    <submittedName>
        <fullName evidence="1">Uncharacterized protein</fullName>
    </submittedName>
</protein>
<comment type="caution">
    <text evidence="1">The sequence shown here is derived from an EMBL/GenBank/DDBJ whole genome shotgun (WGS) entry which is preliminary data.</text>
</comment>
<reference evidence="1 2" key="1">
    <citation type="journal article" date="2014" name="Genome Announc.">
        <title>Draft genome sequences of the altered schaedler flora, a defined bacterial community from gnotobiotic mice.</title>
        <authorList>
            <person name="Wannemuehler M.J."/>
            <person name="Overstreet A.M."/>
            <person name="Ward D.V."/>
            <person name="Phillips G.J."/>
        </authorList>
    </citation>
    <scope>NUCLEOTIDE SEQUENCE [LARGE SCALE GENOMIC DNA]</scope>
    <source>
        <strain evidence="1 2">ASF492</strain>
    </source>
</reference>
<gene>
    <name evidence="1" type="ORF">C823_04786</name>
</gene>
<evidence type="ECO:0000313" key="1">
    <source>
        <dbReference type="EMBL" id="EMZ21213.1"/>
    </source>
</evidence>
<dbReference type="PATRIC" id="fig|1235802.3.peg.5038"/>
<dbReference type="Proteomes" id="UP000012589">
    <property type="component" value="Unassembled WGS sequence"/>
</dbReference>
<proteinExistence type="predicted"/>
<dbReference type="HOGENOM" id="CLU_2179910_0_0_9"/>
<dbReference type="EMBL" id="AQFT01000136">
    <property type="protein sequence ID" value="EMZ21213.1"/>
    <property type="molecule type" value="Genomic_DNA"/>
</dbReference>
<keyword evidence="2" id="KW-1185">Reference proteome</keyword>
<evidence type="ECO:0000313" key="2">
    <source>
        <dbReference type="Proteomes" id="UP000012589"/>
    </source>
</evidence>
<organism evidence="1 2">
    <name type="scientific">Eubacterium plexicaudatum ASF492</name>
    <dbReference type="NCBI Taxonomy" id="1235802"/>
    <lineage>
        <taxon>Bacteria</taxon>
        <taxon>Bacillati</taxon>
        <taxon>Bacillota</taxon>
        <taxon>Clostridia</taxon>
        <taxon>Eubacteriales</taxon>
        <taxon>Eubacteriaceae</taxon>
        <taxon>Eubacterium</taxon>
    </lineage>
</organism>